<comment type="caution">
    <text evidence="4">The sequence shown here is derived from an EMBL/GenBank/DDBJ whole genome shotgun (WGS) entry which is preliminary data.</text>
</comment>
<dbReference type="Proteomes" id="UP000469385">
    <property type="component" value="Unassembled WGS sequence"/>
</dbReference>
<dbReference type="Gene3D" id="3.40.50.2300">
    <property type="match status" value="1"/>
</dbReference>
<proteinExistence type="predicted"/>
<evidence type="ECO:0000313" key="4">
    <source>
        <dbReference type="EMBL" id="MVQ31343.1"/>
    </source>
</evidence>
<feature type="domain" description="Response regulatory" evidence="3">
    <location>
        <begin position="12"/>
        <end position="128"/>
    </location>
</feature>
<evidence type="ECO:0000313" key="5">
    <source>
        <dbReference type="Proteomes" id="UP000469385"/>
    </source>
</evidence>
<reference evidence="4 5" key="1">
    <citation type="submission" date="2019-12" db="EMBL/GenBank/DDBJ databases">
        <authorList>
            <person name="Huq M.A."/>
        </authorList>
    </citation>
    <scope>NUCLEOTIDE SEQUENCE [LARGE SCALE GENOMIC DNA]</scope>
    <source>
        <strain evidence="4 5">MAH-25</strain>
    </source>
</reference>
<evidence type="ECO:0000259" key="3">
    <source>
        <dbReference type="PROSITE" id="PS50110"/>
    </source>
</evidence>
<feature type="modified residue" description="4-aspartylphosphate" evidence="2">
    <location>
        <position position="61"/>
    </location>
</feature>
<organism evidence="4 5">
    <name type="scientific">Ramlibacter pinisoli</name>
    <dbReference type="NCBI Taxonomy" id="2682844"/>
    <lineage>
        <taxon>Bacteria</taxon>
        <taxon>Pseudomonadati</taxon>
        <taxon>Pseudomonadota</taxon>
        <taxon>Betaproteobacteria</taxon>
        <taxon>Burkholderiales</taxon>
        <taxon>Comamonadaceae</taxon>
        <taxon>Ramlibacter</taxon>
    </lineage>
</organism>
<dbReference type="SMART" id="SM00448">
    <property type="entry name" value="REC"/>
    <property type="match status" value="1"/>
</dbReference>
<keyword evidence="1 2" id="KW-0597">Phosphoprotein</keyword>
<dbReference type="AlphaFoldDB" id="A0A6N8IZB6"/>
<evidence type="ECO:0000256" key="2">
    <source>
        <dbReference type="PROSITE-ProRule" id="PRU00169"/>
    </source>
</evidence>
<dbReference type="Pfam" id="PF00072">
    <property type="entry name" value="Response_reg"/>
    <property type="match status" value="1"/>
</dbReference>
<evidence type="ECO:0000256" key="1">
    <source>
        <dbReference type="ARBA" id="ARBA00022553"/>
    </source>
</evidence>
<dbReference type="SUPFAM" id="SSF52172">
    <property type="entry name" value="CheY-like"/>
    <property type="match status" value="1"/>
</dbReference>
<dbReference type="EMBL" id="WSEL01000009">
    <property type="protein sequence ID" value="MVQ31343.1"/>
    <property type="molecule type" value="Genomic_DNA"/>
</dbReference>
<dbReference type="PANTHER" id="PTHR44591:SF3">
    <property type="entry name" value="RESPONSE REGULATORY DOMAIN-CONTAINING PROTEIN"/>
    <property type="match status" value="1"/>
</dbReference>
<dbReference type="PANTHER" id="PTHR44591">
    <property type="entry name" value="STRESS RESPONSE REGULATOR PROTEIN 1"/>
    <property type="match status" value="1"/>
</dbReference>
<name>A0A6N8IZB6_9BURK</name>
<dbReference type="InterPro" id="IPR001789">
    <property type="entry name" value="Sig_transdc_resp-reg_receiver"/>
</dbReference>
<dbReference type="InterPro" id="IPR050595">
    <property type="entry name" value="Bact_response_regulator"/>
</dbReference>
<gene>
    <name evidence="4" type="ORF">GON04_17940</name>
</gene>
<dbReference type="InterPro" id="IPR011006">
    <property type="entry name" value="CheY-like_superfamily"/>
</dbReference>
<accession>A0A6N8IZB6</accession>
<dbReference type="RefSeq" id="WP_157399403.1">
    <property type="nucleotide sequence ID" value="NZ_WSEL01000009.1"/>
</dbReference>
<keyword evidence="5" id="KW-1185">Reference proteome</keyword>
<dbReference type="PROSITE" id="PS50110">
    <property type="entry name" value="RESPONSE_REGULATORY"/>
    <property type="match status" value="1"/>
</dbReference>
<sequence>MHLPASHDQPRRVLIVDDDEDFLTTLADLLRHYGHEVLAVGTGEAALAATQDWVPHLVLLDLAMPGLNGYDTALALRADARLHDTMIVAVSGFGSHEERDRAAAADIDLHLVKPISLDEMERVLALTGRRPAR</sequence>
<protein>
    <submittedName>
        <fullName evidence="4">Response regulator</fullName>
    </submittedName>
</protein>
<dbReference type="GO" id="GO:0000160">
    <property type="term" value="P:phosphorelay signal transduction system"/>
    <property type="evidence" value="ECO:0007669"/>
    <property type="project" value="InterPro"/>
</dbReference>